<evidence type="ECO:0000313" key="3">
    <source>
        <dbReference type="Proteomes" id="UP000184501"/>
    </source>
</evidence>
<feature type="domain" description="Methyltransferase" evidence="1">
    <location>
        <begin position="54"/>
        <end position="148"/>
    </location>
</feature>
<name>A0A1M5D6K6_STRHI</name>
<dbReference type="PANTHER" id="PTHR42912:SF93">
    <property type="entry name" value="N6-ADENOSINE-METHYLTRANSFERASE TMT1A"/>
    <property type="match status" value="1"/>
</dbReference>
<sequence length="271" mass="29700">MSDTDTPDRTPDADAVVEAFFALHHGLPRQGPGSDATTRRMLEMAGPLPEHPRVLDAGCGPGRSALLLAEEAGAQVTAVDLHQPFLDDLAAAAARRGLGERITVLNRSMDRVPFPDHSFDVIWAESSVYTVGFDVALRAWRRLLAPGGVLAVTEIEWTRPSPAAAARAYWDAIYPLRTCAENVDAARAAGYRLLAHWPLPESDWWDEYYTPLTQRLAQSDPQRPGMPEALAALRAEIAMRRDHGGDYNYAAYLFHLHDSPPENGPNAPFGV</sequence>
<organism evidence="2 3">
    <name type="scientific">Streptoalloteichus hindustanus</name>
    <dbReference type="NCBI Taxonomy" id="2017"/>
    <lineage>
        <taxon>Bacteria</taxon>
        <taxon>Bacillati</taxon>
        <taxon>Actinomycetota</taxon>
        <taxon>Actinomycetes</taxon>
        <taxon>Pseudonocardiales</taxon>
        <taxon>Pseudonocardiaceae</taxon>
        <taxon>Streptoalloteichus</taxon>
    </lineage>
</organism>
<dbReference type="InterPro" id="IPR041698">
    <property type="entry name" value="Methyltransf_25"/>
</dbReference>
<gene>
    <name evidence="2" type="ORF">SAMN05444320_104320</name>
</gene>
<keyword evidence="2" id="KW-0489">Methyltransferase</keyword>
<keyword evidence="2" id="KW-0808">Transferase</keyword>
<dbReference type="PANTHER" id="PTHR42912">
    <property type="entry name" value="METHYLTRANSFERASE"/>
    <property type="match status" value="1"/>
</dbReference>
<dbReference type="CDD" id="cd02440">
    <property type="entry name" value="AdoMet_MTases"/>
    <property type="match status" value="1"/>
</dbReference>
<dbReference type="Pfam" id="PF13649">
    <property type="entry name" value="Methyltransf_25"/>
    <property type="match status" value="1"/>
</dbReference>
<dbReference type="InterPro" id="IPR029063">
    <property type="entry name" value="SAM-dependent_MTases_sf"/>
</dbReference>
<evidence type="ECO:0000313" key="2">
    <source>
        <dbReference type="EMBL" id="SHF62604.1"/>
    </source>
</evidence>
<dbReference type="GO" id="GO:0008168">
    <property type="term" value="F:methyltransferase activity"/>
    <property type="evidence" value="ECO:0007669"/>
    <property type="project" value="UniProtKB-KW"/>
</dbReference>
<accession>A0A1M5D6K6</accession>
<dbReference type="RefSeq" id="WP_073483286.1">
    <property type="nucleotide sequence ID" value="NZ_FQVN01000004.1"/>
</dbReference>
<reference evidence="2 3" key="1">
    <citation type="submission" date="2016-11" db="EMBL/GenBank/DDBJ databases">
        <authorList>
            <person name="Jaros S."/>
            <person name="Januszkiewicz K."/>
            <person name="Wedrychowicz H."/>
        </authorList>
    </citation>
    <scope>NUCLEOTIDE SEQUENCE [LARGE SCALE GENOMIC DNA]</scope>
    <source>
        <strain evidence="2 3">DSM 44523</strain>
    </source>
</reference>
<keyword evidence="3" id="KW-1185">Reference proteome</keyword>
<dbReference type="EMBL" id="FQVN01000004">
    <property type="protein sequence ID" value="SHF62604.1"/>
    <property type="molecule type" value="Genomic_DNA"/>
</dbReference>
<dbReference type="Proteomes" id="UP000184501">
    <property type="component" value="Unassembled WGS sequence"/>
</dbReference>
<dbReference type="SUPFAM" id="SSF53335">
    <property type="entry name" value="S-adenosyl-L-methionine-dependent methyltransferases"/>
    <property type="match status" value="1"/>
</dbReference>
<dbReference type="Gene3D" id="3.40.50.150">
    <property type="entry name" value="Vaccinia Virus protein VP39"/>
    <property type="match status" value="1"/>
</dbReference>
<dbReference type="InterPro" id="IPR050508">
    <property type="entry name" value="Methyltransf_Superfamily"/>
</dbReference>
<dbReference type="STRING" id="2017.SAMN05444320_104320"/>
<proteinExistence type="predicted"/>
<protein>
    <submittedName>
        <fullName evidence="2">Methyltransferase domain-containing protein</fullName>
    </submittedName>
</protein>
<dbReference type="GO" id="GO:0032259">
    <property type="term" value="P:methylation"/>
    <property type="evidence" value="ECO:0007669"/>
    <property type="project" value="UniProtKB-KW"/>
</dbReference>
<evidence type="ECO:0000259" key="1">
    <source>
        <dbReference type="Pfam" id="PF13649"/>
    </source>
</evidence>
<dbReference type="AlphaFoldDB" id="A0A1M5D6K6"/>